<dbReference type="InterPro" id="IPR027417">
    <property type="entry name" value="P-loop_NTPase"/>
</dbReference>
<name>G5JCV9_CROWT</name>
<evidence type="ECO:0000259" key="2">
    <source>
        <dbReference type="Pfam" id="PF04851"/>
    </source>
</evidence>
<keyword evidence="3" id="KW-0347">Helicase</keyword>
<organism evidence="3 4">
    <name type="scientific">Crocosphaera watsonii WH 0003</name>
    <dbReference type="NCBI Taxonomy" id="423471"/>
    <lineage>
        <taxon>Bacteria</taxon>
        <taxon>Bacillati</taxon>
        <taxon>Cyanobacteriota</taxon>
        <taxon>Cyanophyceae</taxon>
        <taxon>Oscillatoriophycideae</taxon>
        <taxon>Chroococcales</taxon>
        <taxon>Aphanothecaceae</taxon>
        <taxon>Crocosphaera</taxon>
    </lineage>
</organism>
<dbReference type="PANTHER" id="PTHR47396:SF1">
    <property type="entry name" value="ATP-DEPENDENT HELICASE IRC3-RELATED"/>
    <property type="match status" value="1"/>
</dbReference>
<accession>G5JCV9</accession>
<dbReference type="RefSeq" id="WP_007313032.1">
    <property type="nucleotide sequence ID" value="NZ_AESD01000812.1"/>
</dbReference>
<dbReference type="Gene3D" id="3.40.50.300">
    <property type="entry name" value="P-loop containing nucleotide triphosphate hydrolases"/>
    <property type="match status" value="2"/>
</dbReference>
<dbReference type="PANTHER" id="PTHR47396">
    <property type="entry name" value="TYPE I RESTRICTION ENZYME ECOKI R PROTEIN"/>
    <property type="match status" value="1"/>
</dbReference>
<keyword evidence="3" id="KW-0378">Hydrolase</keyword>
<protein>
    <submittedName>
        <fullName evidence="3">Putative helicase</fullName>
    </submittedName>
</protein>
<dbReference type="GO" id="GO:0016787">
    <property type="term" value="F:hydrolase activity"/>
    <property type="evidence" value="ECO:0007669"/>
    <property type="project" value="InterPro"/>
</dbReference>
<sequence length="861" mass="97049">MINNYFYQYHELVLSRILSNKTKLYDHQREALLAIYQKAVKGEMDAAYRQAALILAGVGTGKTLIQAITPYILAPWINGDKALFLSDNCTLRERFIKDFPTTSSGKPLYDQWLLYSLEVLPPGVPPPVIVELDANNFESYAFAIHEANLLVANRQFLLNLVNRGDIEANTIGLLCVDEAHFSAAASYRTITNYFENALLTYFTGSKFRSDSQPLPHVRYAEVEDEDNWGNTIIRHAPVADFEFSLQQAWKLNPPPVKRLTLKEATSEAFLVEEEGEEVKYDLETFLTKAQSERSWFRRIIFADSFSLPVLQKGVEILVNKRKKTGQPHAMIVRTLNIPHAHRVAKLLEENFPGLEGRIGLIHSEKDSYDLAGRASDIINKFYDGELWILVHCGMIGVGFDHKWASVSCCLCVLKSLSPAEQEWGRIIRKVPGDAPLSFPQLEHPNWGVVVTHESLQIRPLFQEFLQGKESDIIAANPTPSKAKPVLTTGYEAGETVLSVDNTANLQPGDVIKLTAVVEPSIPTPPKFDLKQELLSTGSLSQPISEEKSSTNPSTDTDKNEPPSVLSGLPLAEAFQQPPSETMQPPEEAPPPWEKEADAIAQRLQEIRSVRTVNVQVEAVIDNKRVQITPTWTDLPPGATIQVTRKQVEEPLATFKNHVNLDWQVMVGEELISYNDYKKRVILQQKGLSINDDGEIMSGGISLKQTMPPGVYETFLKGLETELETTPVEVPHAPVIARPDKAKLDCQARYGARIRGLVFDLFKQRYLVPDGANGTSLIDRPVKYLKEAIERVIAKGKKPNFKTNQQLVHSAVFGYIKEKTGRNWNEHNEQQYEEVRRIAFKYMINLTEQLRFQRKALQQFKV</sequence>
<dbReference type="GO" id="GO:0004386">
    <property type="term" value="F:helicase activity"/>
    <property type="evidence" value="ECO:0007669"/>
    <property type="project" value="UniProtKB-KW"/>
</dbReference>
<feature type="region of interest" description="Disordered" evidence="1">
    <location>
        <begin position="537"/>
        <end position="566"/>
    </location>
</feature>
<dbReference type="Pfam" id="PF04851">
    <property type="entry name" value="ResIII"/>
    <property type="match status" value="1"/>
</dbReference>
<comment type="caution">
    <text evidence="3">The sequence shown here is derived from an EMBL/GenBank/DDBJ whole genome shotgun (WGS) entry which is preliminary data.</text>
</comment>
<proteinExistence type="predicted"/>
<dbReference type="PATRIC" id="fig|423471.3.peg.4909"/>
<reference evidence="3 4" key="1">
    <citation type="journal article" date="2011" name="Front. Microbiol.">
        <title>Two Strains of Crocosphaera watsonii with Highly Conserved Genomes are Distinguished by Strain-Specific Features.</title>
        <authorList>
            <person name="Bench S.R."/>
            <person name="Ilikchyan I.N."/>
            <person name="Tripp H.J."/>
            <person name="Zehr J.P."/>
        </authorList>
    </citation>
    <scope>NUCLEOTIDE SEQUENCE [LARGE SCALE GENOMIC DNA]</scope>
    <source>
        <strain evidence="3 4">WH 0003</strain>
    </source>
</reference>
<dbReference type="GO" id="GO:0005829">
    <property type="term" value="C:cytosol"/>
    <property type="evidence" value="ECO:0007669"/>
    <property type="project" value="TreeGrafter"/>
</dbReference>
<dbReference type="EMBL" id="AESD01000812">
    <property type="protein sequence ID" value="EHJ09969.1"/>
    <property type="molecule type" value="Genomic_DNA"/>
</dbReference>
<evidence type="ECO:0000313" key="4">
    <source>
        <dbReference type="Proteomes" id="UP000003477"/>
    </source>
</evidence>
<dbReference type="SUPFAM" id="SSF52540">
    <property type="entry name" value="P-loop containing nucleoside triphosphate hydrolases"/>
    <property type="match status" value="1"/>
</dbReference>
<feature type="compositionally biased region" description="Polar residues" evidence="1">
    <location>
        <begin position="537"/>
        <end position="554"/>
    </location>
</feature>
<evidence type="ECO:0000256" key="1">
    <source>
        <dbReference type="SAM" id="MobiDB-lite"/>
    </source>
</evidence>
<keyword evidence="3" id="KW-0067">ATP-binding</keyword>
<dbReference type="Proteomes" id="UP000003477">
    <property type="component" value="Unassembled WGS sequence"/>
</dbReference>
<dbReference type="GeneID" id="88768579"/>
<dbReference type="InterPro" id="IPR050742">
    <property type="entry name" value="Helicase_Restrict-Modif_Enz"/>
</dbReference>
<dbReference type="GO" id="GO:0003677">
    <property type="term" value="F:DNA binding"/>
    <property type="evidence" value="ECO:0007669"/>
    <property type="project" value="InterPro"/>
</dbReference>
<dbReference type="GO" id="GO:0005524">
    <property type="term" value="F:ATP binding"/>
    <property type="evidence" value="ECO:0007669"/>
    <property type="project" value="InterPro"/>
</dbReference>
<dbReference type="InterPro" id="IPR006935">
    <property type="entry name" value="Helicase/UvrB_N"/>
</dbReference>
<dbReference type="AlphaFoldDB" id="G5JCV9"/>
<gene>
    <name evidence="3" type="ORF">CWATWH0003_5256</name>
</gene>
<evidence type="ECO:0000313" key="3">
    <source>
        <dbReference type="EMBL" id="EHJ09969.1"/>
    </source>
</evidence>
<keyword evidence="3" id="KW-0547">Nucleotide-binding</keyword>
<feature type="domain" description="Helicase/UvrB N-terminal" evidence="2">
    <location>
        <begin position="22"/>
        <end position="204"/>
    </location>
</feature>